<protein>
    <submittedName>
        <fullName evidence="1">Uncharacterized protein</fullName>
    </submittedName>
</protein>
<evidence type="ECO:0000313" key="2">
    <source>
        <dbReference type="Proteomes" id="UP000002282"/>
    </source>
</evidence>
<organism evidence="1 2">
    <name type="scientific">Drosophila yakuba</name>
    <name type="common">Fruit fly</name>
    <dbReference type="NCBI Taxonomy" id="7245"/>
    <lineage>
        <taxon>Eukaryota</taxon>
        <taxon>Metazoa</taxon>
        <taxon>Ecdysozoa</taxon>
        <taxon>Arthropoda</taxon>
        <taxon>Hexapoda</taxon>
        <taxon>Insecta</taxon>
        <taxon>Pterygota</taxon>
        <taxon>Neoptera</taxon>
        <taxon>Endopterygota</taxon>
        <taxon>Diptera</taxon>
        <taxon>Brachycera</taxon>
        <taxon>Muscomorpha</taxon>
        <taxon>Ephydroidea</taxon>
        <taxon>Drosophilidae</taxon>
        <taxon>Drosophila</taxon>
        <taxon>Sophophora</taxon>
    </lineage>
</organism>
<dbReference type="InterPro" id="IPR031883">
    <property type="entry name" value="DUF4763"/>
</dbReference>
<dbReference type="Proteomes" id="UP000002282">
    <property type="component" value="Chromosome 3R"/>
</dbReference>
<dbReference type="AlphaFoldDB" id="A0A0R1E916"/>
<name>A0A0R1E916_DROYA</name>
<dbReference type="KEGG" id="dya:Dyak_GE27992"/>
<sequence length="292" mass="34003">MNSFPIVQSAEQNYHLSCKAVGISKMLDSEQDDTKVAQSKFEFKEAGPKKVFHCEKQSEIQSQDTCAGEEVLEESHEKSNLELEDIYEEVFSLKRRIGRLNYQLGTNIPECQNIDLCQGDQIFLMNPAKIHPDILQIKIANHKLEQQLTQMQSVTKSSNLAKQMARDDYCRVQKLGDQLQIGIQKLESFKLKFEKHHGLCLQRFRFLNQDKFCGREFQEYIEKSNEMIRTHLSKQILKNEYIPFRREAAKVTISLKKSAENLQDHLTNVINNKKRDIFQNLKNYSVSIRSDP</sequence>
<accession>A0A0R1E916</accession>
<gene>
    <name evidence="1" type="primary">Dyak\GE27992</name>
    <name evidence="1" type="synonym">GE27992</name>
    <name evidence="1" type="ORF">Dyak_GE27992</name>
</gene>
<dbReference type="OrthoDB" id="7989117at2759"/>
<dbReference type="EMBL" id="CM000160">
    <property type="protein sequence ID" value="KRK04018.1"/>
    <property type="molecule type" value="Genomic_DNA"/>
</dbReference>
<reference evidence="1 2" key="2">
    <citation type="journal article" date="2007" name="PLoS Biol.">
        <title>Principles of genome evolution in the Drosophila melanogaster species group.</title>
        <authorList>
            <person name="Ranz J.M."/>
            <person name="Maurin D."/>
            <person name="Chan Y.S."/>
            <person name="von Grotthuss M."/>
            <person name="Hillier L.W."/>
            <person name="Roote J."/>
            <person name="Ashburner M."/>
            <person name="Bergman C.M."/>
        </authorList>
    </citation>
    <scope>NUCLEOTIDE SEQUENCE [LARGE SCALE GENOMIC DNA]</scope>
    <source>
        <strain evidence="2">Tai18E2 / Tucson 14021-0261.01</strain>
    </source>
</reference>
<dbReference type="Pfam" id="PF15960">
    <property type="entry name" value="DUF4763"/>
    <property type="match status" value="1"/>
</dbReference>
<reference evidence="1 2" key="1">
    <citation type="journal article" date="2007" name="Nature">
        <title>Evolution of genes and genomes on the Drosophila phylogeny.</title>
        <authorList>
            <consortium name="Drosophila 12 Genomes Consortium"/>
            <person name="Clark A.G."/>
            <person name="Eisen M.B."/>
            <person name="Smith D.R."/>
            <person name="Bergman C.M."/>
            <person name="Oliver B."/>
            <person name="Markow T.A."/>
            <person name="Kaufman T.C."/>
            <person name="Kellis M."/>
            <person name="Gelbart W."/>
            <person name="Iyer V.N."/>
            <person name="Pollard D.A."/>
            <person name="Sackton T.B."/>
            <person name="Larracuente A.M."/>
            <person name="Singh N.D."/>
            <person name="Abad J.P."/>
            <person name="Abt D.N."/>
            <person name="Adryan B."/>
            <person name="Aguade M."/>
            <person name="Akashi H."/>
            <person name="Anderson W.W."/>
            <person name="Aquadro C.F."/>
            <person name="Ardell D.H."/>
            <person name="Arguello R."/>
            <person name="Artieri C.G."/>
            <person name="Barbash D.A."/>
            <person name="Barker D."/>
            <person name="Barsanti P."/>
            <person name="Batterham P."/>
            <person name="Batzoglou S."/>
            <person name="Begun D."/>
            <person name="Bhutkar A."/>
            <person name="Blanco E."/>
            <person name="Bosak S.A."/>
            <person name="Bradley R.K."/>
            <person name="Brand A.D."/>
            <person name="Brent M.R."/>
            <person name="Brooks A.N."/>
            <person name="Brown R.H."/>
            <person name="Butlin R.K."/>
            <person name="Caggese C."/>
            <person name="Calvi B.R."/>
            <person name="Bernardo de Carvalho A."/>
            <person name="Caspi A."/>
            <person name="Castrezana S."/>
            <person name="Celniker S.E."/>
            <person name="Chang J.L."/>
            <person name="Chapple C."/>
            <person name="Chatterji S."/>
            <person name="Chinwalla A."/>
            <person name="Civetta A."/>
            <person name="Clifton S.W."/>
            <person name="Comeron J.M."/>
            <person name="Costello J.C."/>
            <person name="Coyne J.A."/>
            <person name="Daub J."/>
            <person name="David R.G."/>
            <person name="Delcher A.L."/>
            <person name="Delehaunty K."/>
            <person name="Do C.B."/>
            <person name="Ebling H."/>
            <person name="Edwards K."/>
            <person name="Eickbush T."/>
            <person name="Evans J.D."/>
            <person name="Filipski A."/>
            <person name="Findeiss S."/>
            <person name="Freyhult E."/>
            <person name="Fulton L."/>
            <person name="Fulton R."/>
            <person name="Garcia A.C."/>
            <person name="Gardiner A."/>
            <person name="Garfield D.A."/>
            <person name="Garvin B.E."/>
            <person name="Gibson G."/>
            <person name="Gilbert D."/>
            <person name="Gnerre S."/>
            <person name="Godfrey J."/>
            <person name="Good R."/>
            <person name="Gotea V."/>
            <person name="Gravely B."/>
            <person name="Greenberg A.J."/>
            <person name="Griffiths-Jones S."/>
            <person name="Gross S."/>
            <person name="Guigo R."/>
            <person name="Gustafson E.A."/>
            <person name="Haerty W."/>
            <person name="Hahn M.W."/>
            <person name="Halligan D.L."/>
            <person name="Halpern A.L."/>
            <person name="Halter G.M."/>
            <person name="Han M.V."/>
            <person name="Heger A."/>
            <person name="Hillier L."/>
            <person name="Hinrichs A.S."/>
            <person name="Holmes I."/>
            <person name="Hoskins R.A."/>
            <person name="Hubisz M.J."/>
            <person name="Hultmark D."/>
            <person name="Huntley M.A."/>
            <person name="Jaffe D.B."/>
            <person name="Jagadeeshan S."/>
            <person name="Jeck W.R."/>
            <person name="Johnson J."/>
            <person name="Jones C.D."/>
            <person name="Jordan W.C."/>
            <person name="Karpen G.H."/>
            <person name="Kataoka E."/>
            <person name="Keightley P.D."/>
            <person name="Kheradpour P."/>
            <person name="Kirkness E.F."/>
            <person name="Koerich L.B."/>
            <person name="Kristiansen K."/>
            <person name="Kudrna D."/>
            <person name="Kulathinal R.J."/>
            <person name="Kumar S."/>
            <person name="Kwok R."/>
            <person name="Lander E."/>
            <person name="Langley C.H."/>
            <person name="Lapoint R."/>
            <person name="Lazzaro B.P."/>
            <person name="Lee S.J."/>
            <person name="Levesque L."/>
            <person name="Li R."/>
            <person name="Lin C.F."/>
            <person name="Lin M.F."/>
            <person name="Lindblad-Toh K."/>
            <person name="Llopart A."/>
            <person name="Long M."/>
            <person name="Low L."/>
            <person name="Lozovsky E."/>
            <person name="Lu J."/>
            <person name="Luo M."/>
            <person name="Machado C.A."/>
            <person name="Makalowski W."/>
            <person name="Marzo M."/>
            <person name="Matsuda M."/>
            <person name="Matzkin L."/>
            <person name="McAllister B."/>
            <person name="McBride C.S."/>
            <person name="McKernan B."/>
            <person name="McKernan K."/>
            <person name="Mendez-Lago M."/>
            <person name="Minx P."/>
            <person name="Mollenhauer M.U."/>
            <person name="Montooth K."/>
            <person name="Mount S.M."/>
            <person name="Mu X."/>
            <person name="Myers E."/>
            <person name="Negre B."/>
            <person name="Newfeld S."/>
            <person name="Nielsen R."/>
            <person name="Noor M.A."/>
            <person name="O'Grady P."/>
            <person name="Pachter L."/>
            <person name="Papaceit M."/>
            <person name="Parisi M.J."/>
            <person name="Parisi M."/>
            <person name="Parts L."/>
            <person name="Pedersen J.S."/>
            <person name="Pesole G."/>
            <person name="Phillippy A.M."/>
            <person name="Ponting C.P."/>
            <person name="Pop M."/>
            <person name="Porcelli D."/>
            <person name="Powell J.R."/>
            <person name="Prohaska S."/>
            <person name="Pruitt K."/>
            <person name="Puig M."/>
            <person name="Quesneville H."/>
            <person name="Ram K.R."/>
            <person name="Rand D."/>
            <person name="Rasmussen M.D."/>
            <person name="Reed L.K."/>
            <person name="Reenan R."/>
            <person name="Reily A."/>
            <person name="Remington K.A."/>
            <person name="Rieger T.T."/>
            <person name="Ritchie M.G."/>
            <person name="Robin C."/>
            <person name="Rogers Y.H."/>
            <person name="Rohde C."/>
            <person name="Rozas J."/>
            <person name="Rubenfield M.J."/>
            <person name="Ruiz A."/>
            <person name="Russo S."/>
            <person name="Salzberg S.L."/>
            <person name="Sanchez-Gracia A."/>
            <person name="Saranga D.J."/>
            <person name="Sato H."/>
            <person name="Schaeffer S.W."/>
            <person name="Schatz M.C."/>
            <person name="Schlenke T."/>
            <person name="Schwartz R."/>
            <person name="Segarra C."/>
            <person name="Singh R.S."/>
            <person name="Sirot L."/>
            <person name="Sirota M."/>
            <person name="Sisneros N.B."/>
            <person name="Smith C.D."/>
            <person name="Smith T.F."/>
            <person name="Spieth J."/>
            <person name="Stage D.E."/>
            <person name="Stark A."/>
            <person name="Stephan W."/>
            <person name="Strausberg R.L."/>
            <person name="Strempel S."/>
            <person name="Sturgill D."/>
            <person name="Sutton G."/>
            <person name="Sutton G.G."/>
            <person name="Tao W."/>
            <person name="Teichmann S."/>
            <person name="Tobari Y.N."/>
            <person name="Tomimura Y."/>
            <person name="Tsolas J.M."/>
            <person name="Valente V.L."/>
            <person name="Venter E."/>
            <person name="Venter J.C."/>
            <person name="Vicario S."/>
            <person name="Vieira F.G."/>
            <person name="Vilella A.J."/>
            <person name="Villasante A."/>
            <person name="Walenz B."/>
            <person name="Wang J."/>
            <person name="Wasserman M."/>
            <person name="Watts T."/>
            <person name="Wilson D."/>
            <person name="Wilson R.K."/>
            <person name="Wing R.A."/>
            <person name="Wolfner M.F."/>
            <person name="Wong A."/>
            <person name="Wong G.K."/>
            <person name="Wu C.I."/>
            <person name="Wu G."/>
            <person name="Yamamoto D."/>
            <person name="Yang H.P."/>
            <person name="Yang S.P."/>
            <person name="Yorke J.A."/>
            <person name="Yoshida K."/>
            <person name="Zdobnov E."/>
            <person name="Zhang P."/>
            <person name="Zhang Y."/>
            <person name="Zimin A.V."/>
            <person name="Baldwin J."/>
            <person name="Abdouelleil A."/>
            <person name="Abdulkadir J."/>
            <person name="Abebe A."/>
            <person name="Abera B."/>
            <person name="Abreu J."/>
            <person name="Acer S.C."/>
            <person name="Aftuck L."/>
            <person name="Alexander A."/>
            <person name="An P."/>
            <person name="Anderson E."/>
            <person name="Anderson S."/>
            <person name="Arachi H."/>
            <person name="Azer M."/>
            <person name="Bachantsang P."/>
            <person name="Barry A."/>
            <person name="Bayul T."/>
            <person name="Berlin A."/>
            <person name="Bessette D."/>
            <person name="Bloom T."/>
            <person name="Blye J."/>
            <person name="Boguslavskiy L."/>
            <person name="Bonnet C."/>
            <person name="Boukhgalter B."/>
            <person name="Bourzgui I."/>
            <person name="Brown A."/>
            <person name="Cahill P."/>
            <person name="Channer S."/>
            <person name="Cheshatsang Y."/>
            <person name="Chuda L."/>
            <person name="Citroen M."/>
            <person name="Collymore A."/>
            <person name="Cooke P."/>
            <person name="Costello M."/>
            <person name="D'Aco K."/>
            <person name="Daza R."/>
            <person name="De Haan G."/>
            <person name="DeGray S."/>
            <person name="DeMaso C."/>
            <person name="Dhargay N."/>
            <person name="Dooley K."/>
            <person name="Dooley E."/>
            <person name="Doricent M."/>
            <person name="Dorje P."/>
            <person name="Dorjee K."/>
            <person name="Dupes A."/>
            <person name="Elong R."/>
            <person name="Falk J."/>
            <person name="Farina A."/>
            <person name="Faro S."/>
            <person name="Ferguson D."/>
            <person name="Fisher S."/>
            <person name="Foley C.D."/>
            <person name="Franke A."/>
            <person name="Friedrich D."/>
            <person name="Gadbois L."/>
            <person name="Gearin G."/>
            <person name="Gearin C.R."/>
            <person name="Giannoukos G."/>
            <person name="Goode T."/>
            <person name="Graham J."/>
            <person name="Grandbois E."/>
            <person name="Grewal S."/>
            <person name="Gyaltsen K."/>
            <person name="Hafez N."/>
            <person name="Hagos B."/>
            <person name="Hall J."/>
            <person name="Henson C."/>
            <person name="Hollinger A."/>
            <person name="Honan T."/>
            <person name="Huard M.D."/>
            <person name="Hughes L."/>
            <person name="Hurhula B."/>
            <person name="Husby M.E."/>
            <person name="Kamat A."/>
            <person name="Kanga B."/>
            <person name="Kashin S."/>
            <person name="Khazanovich D."/>
            <person name="Kisner P."/>
            <person name="Lance K."/>
            <person name="Lara M."/>
            <person name="Lee W."/>
            <person name="Lennon N."/>
            <person name="Letendre F."/>
            <person name="LeVine R."/>
            <person name="Lipovsky A."/>
            <person name="Liu X."/>
            <person name="Liu J."/>
            <person name="Liu S."/>
            <person name="Lokyitsang T."/>
            <person name="Lokyitsang Y."/>
            <person name="Lubonja R."/>
            <person name="Lui A."/>
            <person name="MacDonald P."/>
            <person name="Magnisalis V."/>
            <person name="Maru K."/>
            <person name="Matthews C."/>
            <person name="McCusker W."/>
            <person name="McDonough S."/>
            <person name="Mehta T."/>
            <person name="Meldrim J."/>
            <person name="Meneus L."/>
            <person name="Mihai O."/>
            <person name="Mihalev A."/>
            <person name="Mihova T."/>
            <person name="Mittelman R."/>
            <person name="Mlenga V."/>
            <person name="Montmayeur A."/>
            <person name="Mulrain L."/>
            <person name="Navidi A."/>
            <person name="Naylor J."/>
            <person name="Negash T."/>
            <person name="Nguyen T."/>
            <person name="Nguyen N."/>
            <person name="Nicol R."/>
            <person name="Norbu C."/>
            <person name="Norbu N."/>
            <person name="Novod N."/>
            <person name="O'Neill B."/>
            <person name="Osman S."/>
            <person name="Markiewicz E."/>
            <person name="Oyono O.L."/>
            <person name="Patti C."/>
            <person name="Phunkhang P."/>
            <person name="Pierre F."/>
            <person name="Priest M."/>
            <person name="Raghuraman S."/>
            <person name="Rege F."/>
            <person name="Reyes R."/>
            <person name="Rise C."/>
            <person name="Rogov P."/>
            <person name="Ross K."/>
            <person name="Ryan E."/>
            <person name="Settipalli S."/>
            <person name="Shea T."/>
            <person name="Sherpa N."/>
            <person name="Shi L."/>
            <person name="Shih D."/>
            <person name="Sparrow T."/>
            <person name="Spaulding J."/>
            <person name="Stalker J."/>
            <person name="Stange-Thomann N."/>
            <person name="Stavropoulos S."/>
            <person name="Stone C."/>
            <person name="Strader C."/>
            <person name="Tesfaye S."/>
            <person name="Thomson T."/>
            <person name="Thoulutsang Y."/>
            <person name="Thoulutsang D."/>
            <person name="Topham K."/>
            <person name="Topping I."/>
            <person name="Tsamla T."/>
            <person name="Vassiliev H."/>
            <person name="Vo A."/>
            <person name="Wangchuk T."/>
            <person name="Wangdi T."/>
            <person name="Weiand M."/>
            <person name="Wilkinson J."/>
            <person name="Wilson A."/>
            <person name="Yadav S."/>
            <person name="Young G."/>
            <person name="Yu Q."/>
            <person name="Zembek L."/>
            <person name="Zhong D."/>
            <person name="Zimmer A."/>
            <person name="Zwirko Z."/>
            <person name="Jaffe D.B."/>
            <person name="Alvarez P."/>
            <person name="Brockman W."/>
            <person name="Butler J."/>
            <person name="Chin C."/>
            <person name="Gnerre S."/>
            <person name="Grabherr M."/>
            <person name="Kleber M."/>
            <person name="Mauceli E."/>
            <person name="MacCallum I."/>
        </authorList>
    </citation>
    <scope>NUCLEOTIDE SEQUENCE [LARGE SCALE GENOMIC DNA]</scope>
    <source>
        <strain evidence="2">Tai18E2 / Tucson 14021-0261.01</strain>
    </source>
</reference>
<proteinExistence type="predicted"/>
<keyword evidence="2" id="KW-1185">Reference proteome</keyword>
<evidence type="ECO:0000313" key="1">
    <source>
        <dbReference type="EMBL" id="KRK04018.1"/>
    </source>
</evidence>